<dbReference type="InterPro" id="IPR039420">
    <property type="entry name" value="WalR-like"/>
</dbReference>
<dbReference type="InterPro" id="IPR000792">
    <property type="entry name" value="Tscrpt_reg_LuxR_C"/>
</dbReference>
<dbReference type="PROSITE" id="PS50043">
    <property type="entry name" value="HTH_LUXR_2"/>
    <property type="match status" value="1"/>
</dbReference>
<dbReference type="SUPFAM" id="SSF46894">
    <property type="entry name" value="C-terminal effector domain of the bipartite response regulators"/>
    <property type="match status" value="1"/>
</dbReference>
<keyword evidence="1" id="KW-0597">Phosphoprotein</keyword>
<evidence type="ECO:0000256" key="4">
    <source>
        <dbReference type="ARBA" id="ARBA00023163"/>
    </source>
</evidence>
<accession>A0A0U0ZJ01</accession>
<dbReference type="Pfam" id="PF00072">
    <property type="entry name" value="Response_reg"/>
    <property type="match status" value="1"/>
</dbReference>
<dbReference type="SMART" id="SM00448">
    <property type="entry name" value="REC"/>
    <property type="match status" value="1"/>
</dbReference>
<dbReference type="InterPro" id="IPR016032">
    <property type="entry name" value="Sig_transdc_resp-reg_C-effctor"/>
</dbReference>
<evidence type="ECO:0000313" key="7">
    <source>
        <dbReference type="Proteomes" id="UP000045782"/>
    </source>
</evidence>
<dbReference type="CDD" id="cd17535">
    <property type="entry name" value="REC_NarL-like"/>
    <property type="match status" value="1"/>
</dbReference>
<feature type="region of interest" description="Disordered" evidence="5">
    <location>
        <begin position="209"/>
        <end position="249"/>
    </location>
</feature>
<evidence type="ECO:0000313" key="6">
    <source>
        <dbReference type="EMBL" id="CPV36499.1"/>
    </source>
</evidence>
<protein>
    <submittedName>
        <fullName evidence="6">Probable transcriptional regulator, LuxR family</fullName>
    </submittedName>
</protein>
<dbReference type="GO" id="GO:0006355">
    <property type="term" value="P:regulation of DNA-templated transcription"/>
    <property type="evidence" value="ECO:0007669"/>
    <property type="project" value="InterPro"/>
</dbReference>
<organism evidence="6 7">
    <name type="scientific">Mycobacteroides abscessus</name>
    <dbReference type="NCBI Taxonomy" id="36809"/>
    <lineage>
        <taxon>Bacteria</taxon>
        <taxon>Bacillati</taxon>
        <taxon>Actinomycetota</taxon>
        <taxon>Actinomycetes</taxon>
        <taxon>Mycobacteriales</taxon>
        <taxon>Mycobacteriaceae</taxon>
        <taxon>Mycobacteroides</taxon>
    </lineage>
</organism>
<reference evidence="6 7" key="1">
    <citation type="submission" date="2015-03" db="EMBL/GenBank/DDBJ databases">
        <authorList>
            <person name="Murphy D."/>
        </authorList>
    </citation>
    <scope>NUCLEOTIDE SEQUENCE [LARGE SCALE GENOMIC DNA]</scope>
    <source>
        <strain evidence="6 7">PAP088</strain>
    </source>
</reference>
<dbReference type="InterPro" id="IPR001789">
    <property type="entry name" value="Sig_transdc_resp-reg_receiver"/>
</dbReference>
<keyword evidence="3" id="KW-0238">DNA-binding</keyword>
<dbReference type="Pfam" id="PF00196">
    <property type="entry name" value="GerE"/>
    <property type="match status" value="1"/>
</dbReference>
<dbReference type="SUPFAM" id="SSF52172">
    <property type="entry name" value="CheY-like"/>
    <property type="match status" value="1"/>
</dbReference>
<dbReference type="EMBL" id="CSWP01000001">
    <property type="protein sequence ID" value="CPV36499.1"/>
    <property type="molecule type" value="Genomic_DNA"/>
</dbReference>
<dbReference type="CDD" id="cd06170">
    <property type="entry name" value="LuxR_C_like"/>
    <property type="match status" value="1"/>
</dbReference>
<dbReference type="PROSITE" id="PS00622">
    <property type="entry name" value="HTH_LUXR_1"/>
    <property type="match status" value="1"/>
</dbReference>
<name>A0A0U0ZJ01_9MYCO</name>
<sequence length="249" mass="26799">MIRVFLVDDHEIVRYGVADLIDDEHDLVVVGQASSAGEAMRRIPAVNPDIAVLDVRLPDGNGIELCRDLRSRCPDLNCLMLTSFTDEQAMLDAIMAGAGGYVIKDIKGMDLVSAIRTVGSGRSLLDNRAAAVLKSRLQAATASSPVAALTAQERTLLELIGQGLTNRQIAGEMFLSEKTVKNYVSRLLGKLGMERRTQAAVLATRLADTHTYRERPSSRGANSQSVGQQDISASAKIGGWPIGRAPKSR</sequence>
<dbReference type="AlphaFoldDB" id="A0A0U0ZJ01"/>
<evidence type="ECO:0000256" key="5">
    <source>
        <dbReference type="SAM" id="MobiDB-lite"/>
    </source>
</evidence>
<dbReference type="GO" id="GO:0003677">
    <property type="term" value="F:DNA binding"/>
    <property type="evidence" value="ECO:0007669"/>
    <property type="project" value="UniProtKB-KW"/>
</dbReference>
<evidence type="ECO:0000256" key="2">
    <source>
        <dbReference type="ARBA" id="ARBA00023015"/>
    </source>
</evidence>
<dbReference type="Proteomes" id="UP000045782">
    <property type="component" value="Unassembled WGS sequence"/>
</dbReference>
<dbReference type="GO" id="GO:0000160">
    <property type="term" value="P:phosphorelay signal transduction system"/>
    <property type="evidence" value="ECO:0007669"/>
    <property type="project" value="InterPro"/>
</dbReference>
<dbReference type="PANTHER" id="PTHR43214">
    <property type="entry name" value="TWO-COMPONENT RESPONSE REGULATOR"/>
    <property type="match status" value="1"/>
</dbReference>
<evidence type="ECO:0000256" key="3">
    <source>
        <dbReference type="ARBA" id="ARBA00023125"/>
    </source>
</evidence>
<gene>
    <name evidence="6" type="primary">devR_1</name>
    <name evidence="6" type="ORF">ERS075579_00790</name>
</gene>
<dbReference type="PRINTS" id="PR00038">
    <property type="entry name" value="HTHLUXR"/>
</dbReference>
<dbReference type="InterPro" id="IPR058245">
    <property type="entry name" value="NreC/VraR/RcsB-like_REC"/>
</dbReference>
<dbReference type="PANTHER" id="PTHR43214:SF24">
    <property type="entry name" value="TRANSCRIPTIONAL REGULATORY PROTEIN NARL-RELATED"/>
    <property type="match status" value="1"/>
</dbReference>
<dbReference type="Gene3D" id="3.40.50.2300">
    <property type="match status" value="1"/>
</dbReference>
<keyword evidence="4" id="KW-0804">Transcription</keyword>
<dbReference type="PROSITE" id="PS50110">
    <property type="entry name" value="RESPONSE_REGULATORY"/>
    <property type="match status" value="1"/>
</dbReference>
<feature type="compositionally biased region" description="Polar residues" evidence="5">
    <location>
        <begin position="219"/>
        <end position="232"/>
    </location>
</feature>
<keyword evidence="2" id="KW-0805">Transcription regulation</keyword>
<proteinExistence type="predicted"/>
<dbReference type="SMART" id="SM00421">
    <property type="entry name" value="HTH_LUXR"/>
    <property type="match status" value="1"/>
</dbReference>
<dbReference type="RefSeq" id="WP_016895601.1">
    <property type="nucleotide sequence ID" value="NZ_CSWP01000001.1"/>
</dbReference>
<dbReference type="InterPro" id="IPR011006">
    <property type="entry name" value="CheY-like_superfamily"/>
</dbReference>
<evidence type="ECO:0000256" key="1">
    <source>
        <dbReference type="ARBA" id="ARBA00022553"/>
    </source>
</evidence>